<proteinExistence type="predicted"/>
<feature type="transmembrane region" description="Helical" evidence="1">
    <location>
        <begin position="47"/>
        <end position="70"/>
    </location>
</feature>
<dbReference type="EMBL" id="QENY01000030">
    <property type="protein sequence ID" value="PVX47925.1"/>
    <property type="molecule type" value="Genomic_DNA"/>
</dbReference>
<dbReference type="InterPro" id="IPR032129">
    <property type="entry name" value="DUF5056"/>
</dbReference>
<evidence type="ECO:0000313" key="3">
    <source>
        <dbReference type="Proteomes" id="UP000245870"/>
    </source>
</evidence>
<keyword evidence="1" id="KW-1133">Transmembrane helix</keyword>
<reference evidence="2 3" key="1">
    <citation type="submission" date="2018-05" db="EMBL/GenBank/DDBJ databases">
        <title>Genomic Encyclopedia of Type Strains, Phase IV (KMG-IV): sequencing the most valuable type-strain genomes for metagenomic binning, comparative biology and taxonomic classification.</title>
        <authorList>
            <person name="Goeker M."/>
        </authorList>
    </citation>
    <scope>NUCLEOTIDE SEQUENCE [LARGE SCALE GENOMIC DNA]</scope>
    <source>
        <strain evidence="2 3">DSM 100333</strain>
    </source>
</reference>
<name>A0A2U0TWG3_9BACT</name>
<organism evidence="2 3">
    <name type="scientific">Hallella colorans</name>
    <dbReference type="NCBI Taxonomy" id="1703337"/>
    <lineage>
        <taxon>Bacteria</taxon>
        <taxon>Pseudomonadati</taxon>
        <taxon>Bacteroidota</taxon>
        <taxon>Bacteroidia</taxon>
        <taxon>Bacteroidales</taxon>
        <taxon>Prevotellaceae</taxon>
        <taxon>Hallella</taxon>
    </lineage>
</organism>
<sequence>MRNDNEIKTDDQLLEQFFSSFKQDIPDDGFSHKVMRRLPLRAKRMNTIWSIFCLMVGVALFIVFNGLGALRAIASNFVGDAIGYVASIHLSLFSLVSLWATVALLAVVGLYNVSFTQR</sequence>
<evidence type="ECO:0000256" key="1">
    <source>
        <dbReference type="SAM" id="Phobius"/>
    </source>
</evidence>
<dbReference type="Proteomes" id="UP000245870">
    <property type="component" value="Unassembled WGS sequence"/>
</dbReference>
<dbReference type="Pfam" id="PF16479">
    <property type="entry name" value="DUF5056"/>
    <property type="match status" value="1"/>
</dbReference>
<dbReference type="AlphaFoldDB" id="A0A2U0TWG3"/>
<protein>
    <submittedName>
        <fullName evidence="2">Uncharacterized protein DUF5056</fullName>
    </submittedName>
</protein>
<keyword evidence="1" id="KW-0472">Membrane</keyword>
<keyword evidence="3" id="KW-1185">Reference proteome</keyword>
<feature type="transmembrane region" description="Helical" evidence="1">
    <location>
        <begin position="90"/>
        <end position="113"/>
    </location>
</feature>
<dbReference type="RefSeq" id="WP_116617436.1">
    <property type="nucleotide sequence ID" value="NZ_QENY01000030.1"/>
</dbReference>
<comment type="caution">
    <text evidence="2">The sequence shown here is derived from an EMBL/GenBank/DDBJ whole genome shotgun (WGS) entry which is preliminary data.</text>
</comment>
<evidence type="ECO:0000313" key="2">
    <source>
        <dbReference type="EMBL" id="PVX47925.1"/>
    </source>
</evidence>
<keyword evidence="1" id="KW-0812">Transmembrane</keyword>
<accession>A0A2U0TWG3</accession>
<dbReference type="OrthoDB" id="1081447at2"/>
<gene>
    <name evidence="2" type="ORF">C7379_13017</name>
</gene>